<evidence type="ECO:0000313" key="7">
    <source>
        <dbReference type="EMBL" id="KAF2879013.1"/>
    </source>
</evidence>
<dbReference type="Pfam" id="PF18018">
    <property type="entry name" value="DNA_pol_D_N"/>
    <property type="match status" value="1"/>
</dbReference>
<evidence type="ECO:0000259" key="6">
    <source>
        <dbReference type="Pfam" id="PF18018"/>
    </source>
</evidence>
<feature type="domain" description="DNA polymerase delta subunit OB-fold" evidence="6">
    <location>
        <begin position="30"/>
        <end position="159"/>
    </location>
</feature>
<dbReference type="Pfam" id="PF04042">
    <property type="entry name" value="DNA_pol_E_B"/>
    <property type="match status" value="1"/>
</dbReference>
<comment type="subcellular location">
    <subcellularLocation>
        <location evidence="1">Nucleus</location>
    </subcellularLocation>
</comment>
<dbReference type="InterPro" id="IPR007185">
    <property type="entry name" value="DNA_pol_a/d/e_bsu"/>
</dbReference>
<evidence type="ECO:0000259" key="5">
    <source>
        <dbReference type="Pfam" id="PF04042"/>
    </source>
</evidence>
<evidence type="ECO:0000313" key="8">
    <source>
        <dbReference type="Proteomes" id="UP000801492"/>
    </source>
</evidence>
<evidence type="ECO:0000256" key="3">
    <source>
        <dbReference type="ARBA" id="ARBA00022705"/>
    </source>
</evidence>
<dbReference type="GO" id="GO:0003677">
    <property type="term" value="F:DNA binding"/>
    <property type="evidence" value="ECO:0007669"/>
    <property type="project" value="InterPro"/>
</dbReference>
<organism evidence="7 8">
    <name type="scientific">Ignelater luminosus</name>
    <name type="common">Cucubano</name>
    <name type="synonym">Pyrophorus luminosus</name>
    <dbReference type="NCBI Taxonomy" id="2038154"/>
    <lineage>
        <taxon>Eukaryota</taxon>
        <taxon>Metazoa</taxon>
        <taxon>Ecdysozoa</taxon>
        <taxon>Arthropoda</taxon>
        <taxon>Hexapoda</taxon>
        <taxon>Insecta</taxon>
        <taxon>Pterygota</taxon>
        <taxon>Neoptera</taxon>
        <taxon>Endopterygota</taxon>
        <taxon>Coleoptera</taxon>
        <taxon>Polyphaga</taxon>
        <taxon>Elateriformia</taxon>
        <taxon>Elateroidea</taxon>
        <taxon>Elateridae</taxon>
        <taxon>Agrypninae</taxon>
        <taxon>Pyrophorini</taxon>
        <taxon>Ignelater</taxon>
    </lineage>
</organism>
<reference evidence="7" key="1">
    <citation type="submission" date="2019-08" db="EMBL/GenBank/DDBJ databases">
        <title>The genome of the North American firefly Photinus pyralis.</title>
        <authorList>
            <consortium name="Photinus pyralis genome working group"/>
            <person name="Fallon T.R."/>
            <person name="Sander Lower S.E."/>
            <person name="Weng J.-K."/>
        </authorList>
    </citation>
    <scope>NUCLEOTIDE SEQUENCE</scope>
    <source>
        <strain evidence="7">TRF0915ILg1</strain>
        <tissue evidence="7">Whole body</tissue>
    </source>
</reference>
<evidence type="ECO:0000256" key="4">
    <source>
        <dbReference type="ARBA" id="ARBA00023242"/>
    </source>
</evidence>
<feature type="domain" description="DNA polymerase alpha/delta/epsilon subunit B" evidence="5">
    <location>
        <begin position="179"/>
        <end position="391"/>
    </location>
</feature>
<dbReference type="OrthoDB" id="3763at2759"/>
<dbReference type="InterPro" id="IPR024826">
    <property type="entry name" value="DNA_pol_delta/II_ssu"/>
</dbReference>
<dbReference type="InterPro" id="IPR041863">
    <property type="entry name" value="PolD2_C"/>
</dbReference>
<dbReference type="GO" id="GO:0043625">
    <property type="term" value="C:delta DNA polymerase complex"/>
    <property type="evidence" value="ECO:0007669"/>
    <property type="project" value="TreeGrafter"/>
</dbReference>
<dbReference type="CDD" id="cd07387">
    <property type="entry name" value="MPP_PolD2_C"/>
    <property type="match status" value="1"/>
</dbReference>
<protein>
    <recommendedName>
        <fullName evidence="9">DNA polymerase delta small subunit</fullName>
    </recommendedName>
</protein>
<dbReference type="AlphaFoldDB" id="A0A8K0FY84"/>
<evidence type="ECO:0000256" key="2">
    <source>
        <dbReference type="ARBA" id="ARBA00006035"/>
    </source>
</evidence>
<dbReference type="EMBL" id="VTPC01091239">
    <property type="protein sequence ID" value="KAF2879013.1"/>
    <property type="molecule type" value="Genomic_DNA"/>
</dbReference>
<proteinExistence type="inferred from homology"/>
<sequence>MKESVADRLSTDYKNLSERFTKQTKNFTKQYCSIYTVRLGKMRNLLKNRIKKKWGEQYPICELHKLSENDYPKCIVVGTLFKDQKLKPSVLKQLAEANSLVPQPVYTHYTDDSDTLFIEDELQRFQMIGDIDKASLVTGISCALLGRDLGQGKFEVEDYCFADFQPQIERPLLEDDMYVIFISGLDLVHFQKVSPSLQIFCSWVSGFFGNINDIDVSKIVRLVIAGNSTKIVHEKIKTTMSLTSRATELPEVIESVKLFDSLLLELAQVIEVDVMPGEHDPSNHVLPQQVMHHCMFPKSMMYKSLNQVPNPYECQIGGVRILGSSGQPVTNILGFCDIQEPIDALERCLKWSHIAPTAPDTLGCYPFYDNDPFVIENCPHVMFAGNQEKFSTKLCKGEDGQEVRLMCIPEFANTFTVGVLNLKNLNCIPVSLRIL</sequence>
<dbReference type="Proteomes" id="UP000801492">
    <property type="component" value="Unassembled WGS sequence"/>
</dbReference>
<dbReference type="PANTHER" id="PTHR10416">
    <property type="entry name" value="DNA POLYMERASE DELTA SUBUNIT 2"/>
    <property type="match status" value="1"/>
</dbReference>
<evidence type="ECO:0000256" key="1">
    <source>
        <dbReference type="ARBA" id="ARBA00004123"/>
    </source>
</evidence>
<comment type="caution">
    <text evidence="7">The sequence shown here is derived from an EMBL/GenBank/DDBJ whole genome shotgun (WGS) entry which is preliminary data.</text>
</comment>
<dbReference type="GO" id="GO:0006271">
    <property type="term" value="P:DNA strand elongation involved in DNA replication"/>
    <property type="evidence" value="ECO:0007669"/>
    <property type="project" value="TreeGrafter"/>
</dbReference>
<name>A0A8K0FY84_IGNLU</name>
<comment type="similarity">
    <text evidence="2">Belongs to the DNA polymerase delta/II small subunit family.</text>
</comment>
<keyword evidence="8" id="KW-1185">Reference proteome</keyword>
<dbReference type="PANTHER" id="PTHR10416:SF0">
    <property type="entry name" value="DNA POLYMERASE DELTA SUBUNIT 2"/>
    <property type="match status" value="1"/>
</dbReference>
<keyword evidence="3" id="KW-0235">DNA replication</keyword>
<keyword evidence="4" id="KW-0539">Nucleus</keyword>
<accession>A0A8K0FY84</accession>
<evidence type="ECO:0008006" key="9">
    <source>
        <dbReference type="Google" id="ProtNLM"/>
    </source>
</evidence>
<dbReference type="InterPro" id="IPR040663">
    <property type="entry name" value="DNA_pol_D_N"/>
</dbReference>
<dbReference type="Gene3D" id="3.60.21.50">
    <property type="match status" value="1"/>
</dbReference>
<gene>
    <name evidence="7" type="ORF">ILUMI_27154</name>
</gene>